<dbReference type="GO" id="GO:0006269">
    <property type="term" value="P:DNA replication, synthesis of primer"/>
    <property type="evidence" value="ECO:0007669"/>
    <property type="project" value="UniProtKB-KW"/>
</dbReference>
<keyword evidence="4" id="KW-0548">Nucleotidyltransferase</keyword>
<evidence type="ECO:0000256" key="2">
    <source>
        <dbReference type="ARBA" id="ARBA00022515"/>
    </source>
</evidence>
<dbReference type="Proteomes" id="UP000519023">
    <property type="component" value="Unassembled WGS sequence"/>
</dbReference>
<dbReference type="Pfam" id="PF23639">
    <property type="entry name" value="DUF7146"/>
    <property type="match status" value="1"/>
</dbReference>
<dbReference type="Gene3D" id="3.90.580.10">
    <property type="entry name" value="Zinc finger, CHC2-type domain"/>
    <property type="match status" value="1"/>
</dbReference>
<sequence length="299" mass="32798">MTISSLGLAAARLVHRLGGKWQTHGAMCHCPAHDDRIPSLSVRVGHSSLLFKCFAGCDTLDVLRAIRRLDLRVPVGRSAAFDMARAIAPRTGELARSLWNCGHGLADTPGDIYLRARGIDACSQALRWHPRTPLGRGRDVQFRPALLAGIEAQERIVAVQRLFLERDGRALAHDLSRPKRTLGRPLCGAVRLCEAGPRLGLAEGIESAQSASILLGLPVWAVLGAERLHQIRVPPAVEEILLLPDYDAAGQRAERLARATYLSQGFAVETLWPWRGHNDWNDVLREGGREKVSRARIAV</sequence>
<keyword evidence="5" id="KW-0235">DNA replication</keyword>
<evidence type="ECO:0000259" key="7">
    <source>
        <dbReference type="Pfam" id="PF13362"/>
    </source>
</evidence>
<keyword evidence="6" id="KW-0804">Transcription</keyword>
<proteinExistence type="predicted"/>
<evidence type="ECO:0000256" key="6">
    <source>
        <dbReference type="ARBA" id="ARBA00023163"/>
    </source>
</evidence>
<evidence type="ECO:0000256" key="1">
    <source>
        <dbReference type="ARBA" id="ARBA00022478"/>
    </source>
</evidence>
<evidence type="ECO:0000313" key="10">
    <source>
        <dbReference type="Proteomes" id="UP000519023"/>
    </source>
</evidence>
<gene>
    <name evidence="9" type="ORF">HHL08_18865</name>
</gene>
<dbReference type="AlphaFoldDB" id="A0A7X9WYB7"/>
<feature type="domain" description="DUF7146" evidence="8">
    <location>
        <begin position="92"/>
        <end position="192"/>
    </location>
</feature>
<dbReference type="EMBL" id="JABBFV010000017">
    <property type="protein sequence ID" value="NML12182.1"/>
    <property type="molecule type" value="Genomic_DNA"/>
</dbReference>
<dbReference type="InterPro" id="IPR036977">
    <property type="entry name" value="DNA_primase_Znf_CHC2"/>
</dbReference>
<dbReference type="CDD" id="cd01029">
    <property type="entry name" value="TOPRIM_primases"/>
    <property type="match status" value="1"/>
</dbReference>
<dbReference type="GO" id="GO:0003677">
    <property type="term" value="F:DNA binding"/>
    <property type="evidence" value="ECO:0007669"/>
    <property type="project" value="InterPro"/>
</dbReference>
<keyword evidence="10" id="KW-1185">Reference proteome</keyword>
<evidence type="ECO:0000256" key="3">
    <source>
        <dbReference type="ARBA" id="ARBA00022679"/>
    </source>
</evidence>
<evidence type="ECO:0000256" key="4">
    <source>
        <dbReference type="ARBA" id="ARBA00022695"/>
    </source>
</evidence>
<evidence type="ECO:0000313" key="9">
    <source>
        <dbReference type="EMBL" id="NML12182.1"/>
    </source>
</evidence>
<keyword evidence="1" id="KW-0240">DNA-directed RNA polymerase</keyword>
<dbReference type="InterPro" id="IPR055570">
    <property type="entry name" value="DUF7146"/>
</dbReference>
<organism evidence="9 10">
    <name type="scientific">Sphingobium psychrophilum</name>
    <dbReference type="NCBI Taxonomy" id="2728834"/>
    <lineage>
        <taxon>Bacteria</taxon>
        <taxon>Pseudomonadati</taxon>
        <taxon>Pseudomonadota</taxon>
        <taxon>Alphaproteobacteria</taxon>
        <taxon>Sphingomonadales</taxon>
        <taxon>Sphingomonadaceae</taxon>
        <taxon>Sphingobium</taxon>
    </lineage>
</organism>
<feature type="domain" description="Toprim" evidence="7">
    <location>
        <begin position="199"/>
        <end position="290"/>
    </location>
</feature>
<dbReference type="RefSeq" id="WP_096063459.1">
    <property type="nucleotide sequence ID" value="NZ_JABBFV010000017.1"/>
</dbReference>
<dbReference type="Pfam" id="PF13362">
    <property type="entry name" value="Toprim_3"/>
    <property type="match status" value="1"/>
</dbReference>
<reference evidence="9 10" key="1">
    <citation type="submission" date="2020-04" db="EMBL/GenBank/DDBJ databases">
        <title>Sphingobium sp. AR-3-1 isolated from Arctic soil.</title>
        <authorList>
            <person name="Dahal R.H."/>
            <person name="Chaudhary D.K."/>
        </authorList>
    </citation>
    <scope>NUCLEOTIDE SEQUENCE [LARGE SCALE GENOMIC DNA]</scope>
    <source>
        <strain evidence="9 10">AR-3-1</strain>
    </source>
</reference>
<name>A0A7X9WYB7_9SPHN</name>
<accession>A0A7X9WYB7</accession>
<evidence type="ECO:0000259" key="8">
    <source>
        <dbReference type="Pfam" id="PF23639"/>
    </source>
</evidence>
<dbReference type="InterPro" id="IPR006171">
    <property type="entry name" value="TOPRIM_dom"/>
</dbReference>
<keyword evidence="3" id="KW-0808">Transferase</keyword>
<dbReference type="GO" id="GO:0000428">
    <property type="term" value="C:DNA-directed RNA polymerase complex"/>
    <property type="evidence" value="ECO:0007669"/>
    <property type="project" value="UniProtKB-KW"/>
</dbReference>
<dbReference type="GO" id="GO:1990077">
    <property type="term" value="C:primosome complex"/>
    <property type="evidence" value="ECO:0007669"/>
    <property type="project" value="UniProtKB-KW"/>
</dbReference>
<dbReference type="GO" id="GO:0008270">
    <property type="term" value="F:zinc ion binding"/>
    <property type="evidence" value="ECO:0007669"/>
    <property type="project" value="InterPro"/>
</dbReference>
<evidence type="ECO:0000256" key="5">
    <source>
        <dbReference type="ARBA" id="ARBA00022705"/>
    </source>
</evidence>
<dbReference type="GO" id="GO:0016779">
    <property type="term" value="F:nucleotidyltransferase activity"/>
    <property type="evidence" value="ECO:0007669"/>
    <property type="project" value="UniProtKB-KW"/>
</dbReference>
<keyword evidence="2" id="KW-0639">Primosome</keyword>
<comment type="caution">
    <text evidence="9">The sequence shown here is derived from an EMBL/GenBank/DDBJ whole genome shotgun (WGS) entry which is preliminary data.</text>
</comment>
<dbReference type="InterPro" id="IPR034154">
    <property type="entry name" value="TOPRIM_DnaG/twinkle"/>
</dbReference>
<protein>
    <submittedName>
        <fullName evidence="9">Virulence-associated protein E</fullName>
    </submittedName>
</protein>